<organism evidence="4">
    <name type="scientific">Schistocephalus solidus</name>
    <name type="common">Tapeworm</name>
    <dbReference type="NCBI Taxonomy" id="70667"/>
    <lineage>
        <taxon>Eukaryota</taxon>
        <taxon>Metazoa</taxon>
        <taxon>Spiralia</taxon>
        <taxon>Lophotrochozoa</taxon>
        <taxon>Platyhelminthes</taxon>
        <taxon>Cestoda</taxon>
        <taxon>Eucestoda</taxon>
        <taxon>Diphyllobothriidea</taxon>
        <taxon>Diphyllobothriidae</taxon>
        <taxon>Schistocephalus</taxon>
    </lineage>
</organism>
<feature type="compositionally biased region" description="Polar residues" evidence="1">
    <location>
        <begin position="33"/>
        <end position="47"/>
    </location>
</feature>
<reference evidence="2 3" key="2">
    <citation type="submission" date="2018-11" db="EMBL/GenBank/DDBJ databases">
        <authorList>
            <consortium name="Pathogen Informatics"/>
        </authorList>
    </citation>
    <scope>NUCLEOTIDE SEQUENCE [LARGE SCALE GENOMIC DNA]</scope>
    <source>
        <strain evidence="2 3">NST_G2</strain>
    </source>
</reference>
<keyword evidence="3" id="KW-1185">Reference proteome</keyword>
<name>A0A183T844_SCHSO</name>
<evidence type="ECO:0000313" key="2">
    <source>
        <dbReference type="EMBL" id="VDL99027.1"/>
    </source>
</evidence>
<dbReference type="WBParaSite" id="SSLN_0001312201-mRNA-1">
    <property type="protein sequence ID" value="SSLN_0001312201-mRNA-1"/>
    <property type="gene ID" value="SSLN_0001312201"/>
</dbReference>
<evidence type="ECO:0000313" key="3">
    <source>
        <dbReference type="Proteomes" id="UP000275846"/>
    </source>
</evidence>
<proteinExistence type="predicted"/>
<sequence>MRCAETGDAQELEHVLVCTRLKVHLSAPPKNVTCETPRSQKNPTTQHCRGPEHRNPVQFLYSVVRPPSDGEIADAIQRLNNNKAPREYSIPTEIYKVCIANLALWHVWRRSSS</sequence>
<feature type="region of interest" description="Disordered" evidence="1">
    <location>
        <begin position="31"/>
        <end position="53"/>
    </location>
</feature>
<gene>
    <name evidence="2" type="ORF">SSLN_LOCUS12642</name>
</gene>
<dbReference type="EMBL" id="UYSU01037426">
    <property type="protein sequence ID" value="VDL99027.1"/>
    <property type="molecule type" value="Genomic_DNA"/>
</dbReference>
<evidence type="ECO:0000313" key="4">
    <source>
        <dbReference type="WBParaSite" id="SSLN_0001312201-mRNA-1"/>
    </source>
</evidence>
<reference evidence="4" key="1">
    <citation type="submission" date="2016-06" db="UniProtKB">
        <authorList>
            <consortium name="WormBaseParasite"/>
        </authorList>
    </citation>
    <scope>IDENTIFICATION</scope>
</reference>
<protein>
    <submittedName>
        <fullName evidence="2 4">Uncharacterized protein</fullName>
    </submittedName>
</protein>
<dbReference type="OrthoDB" id="6142323at2759"/>
<dbReference type="Proteomes" id="UP000275846">
    <property type="component" value="Unassembled WGS sequence"/>
</dbReference>
<dbReference type="AlphaFoldDB" id="A0A183T844"/>
<evidence type="ECO:0000256" key="1">
    <source>
        <dbReference type="SAM" id="MobiDB-lite"/>
    </source>
</evidence>
<accession>A0A183T844</accession>